<organism evidence="2 3">
    <name type="scientific">Plectus sambesii</name>
    <dbReference type="NCBI Taxonomy" id="2011161"/>
    <lineage>
        <taxon>Eukaryota</taxon>
        <taxon>Metazoa</taxon>
        <taxon>Ecdysozoa</taxon>
        <taxon>Nematoda</taxon>
        <taxon>Chromadorea</taxon>
        <taxon>Plectida</taxon>
        <taxon>Plectina</taxon>
        <taxon>Plectoidea</taxon>
        <taxon>Plectidae</taxon>
        <taxon>Plectus</taxon>
    </lineage>
</organism>
<name>A0A914W3J6_9BILA</name>
<dbReference type="Proteomes" id="UP000887566">
    <property type="component" value="Unplaced"/>
</dbReference>
<keyword evidence="2" id="KW-1185">Reference proteome</keyword>
<feature type="signal peptide" evidence="1">
    <location>
        <begin position="1"/>
        <end position="18"/>
    </location>
</feature>
<accession>A0A914W3J6</accession>
<reference evidence="3" key="1">
    <citation type="submission" date="2022-11" db="UniProtKB">
        <authorList>
            <consortium name="WormBaseParasite"/>
        </authorList>
    </citation>
    <scope>IDENTIFICATION</scope>
</reference>
<protein>
    <submittedName>
        <fullName evidence="3">Uncharacterized protein</fullName>
    </submittedName>
</protein>
<keyword evidence="1" id="KW-0732">Signal</keyword>
<evidence type="ECO:0000256" key="1">
    <source>
        <dbReference type="SAM" id="SignalP"/>
    </source>
</evidence>
<evidence type="ECO:0000313" key="2">
    <source>
        <dbReference type="Proteomes" id="UP000887566"/>
    </source>
</evidence>
<proteinExistence type="predicted"/>
<sequence>MSPLSVKARFRIFRTTLATLMLHAVGLRPSSVVKDGQKKVLVDLVTKYGRLSRERDYRFMVCCPYRISAWIEVAWVLNCTVEAAIRSWQEIVQNIQHRLTDDELSMQILLAKILFGKRSRKRTVSSLLAHSIVSQDDTDSWSSSDSFSDSDPISSLRFTSEGASLNIKRSLSLELELIDVDLKYIANNLLKDEEQEETVNSL</sequence>
<evidence type="ECO:0000313" key="3">
    <source>
        <dbReference type="WBParaSite" id="PSAMB.scaffold3064size23865.g20177.t1"/>
    </source>
</evidence>
<dbReference type="WBParaSite" id="PSAMB.scaffold3064size23865.g20177.t1">
    <property type="protein sequence ID" value="PSAMB.scaffold3064size23865.g20177.t1"/>
    <property type="gene ID" value="PSAMB.scaffold3064size23865.g20177"/>
</dbReference>
<dbReference type="AlphaFoldDB" id="A0A914W3J6"/>
<feature type="chain" id="PRO_5038092848" evidence="1">
    <location>
        <begin position="19"/>
        <end position="202"/>
    </location>
</feature>